<organism evidence="1 2">
    <name type="scientific">Pseudomonas aeruginosa</name>
    <dbReference type="NCBI Taxonomy" id="287"/>
    <lineage>
        <taxon>Bacteria</taxon>
        <taxon>Pseudomonadati</taxon>
        <taxon>Pseudomonadota</taxon>
        <taxon>Gammaproteobacteria</taxon>
        <taxon>Pseudomonadales</taxon>
        <taxon>Pseudomonadaceae</taxon>
        <taxon>Pseudomonas</taxon>
    </lineage>
</organism>
<dbReference type="Proteomes" id="UP000194857">
    <property type="component" value="Unassembled WGS sequence"/>
</dbReference>
<dbReference type="AlphaFoldDB" id="A0A241XKN5"/>
<dbReference type="EMBL" id="NFFZ01000016">
    <property type="protein sequence ID" value="OTI57585.1"/>
    <property type="molecule type" value="Genomic_DNA"/>
</dbReference>
<evidence type="ECO:0000313" key="2">
    <source>
        <dbReference type="Proteomes" id="UP000194857"/>
    </source>
</evidence>
<sequence>MDAPLLLKNTGTCLILCDANGKPLPGQLSLSISNDGLVPAVTVTFALDNERVRLCGEGVESKEPCIEPFSWDLVAGTRGKGQI</sequence>
<protein>
    <submittedName>
        <fullName evidence="1">Uncharacterized protein</fullName>
    </submittedName>
</protein>
<accession>A0A241XKN5</accession>
<proteinExistence type="predicted"/>
<gene>
    <name evidence="1" type="ORF">CAZ10_25500</name>
</gene>
<name>A0A241XKN5_PSEAI</name>
<comment type="caution">
    <text evidence="1">The sequence shown here is derived from an EMBL/GenBank/DDBJ whole genome shotgun (WGS) entry which is preliminary data.</text>
</comment>
<reference evidence="2" key="1">
    <citation type="submission" date="2017-05" db="EMBL/GenBank/DDBJ databases">
        <authorList>
            <person name="Giani T."/>
            <person name="Arena F."/>
            <person name="Pollini S."/>
            <person name="Di Pilato V."/>
            <person name="D'Andrea M.M."/>
            <person name="Henrici De Angelis L."/>
            <person name="Bassetti M."/>
            <person name="Rossolini G.M."/>
        </authorList>
    </citation>
    <scope>NUCLEOTIDE SEQUENCE [LARGE SCALE GENOMIC DNA]</scope>
    <source>
        <strain evidence="2">S567_C10_BS</strain>
    </source>
</reference>
<evidence type="ECO:0000313" key="1">
    <source>
        <dbReference type="EMBL" id="OTI57585.1"/>
    </source>
</evidence>